<dbReference type="NCBIfam" id="TIGR02543">
    <property type="entry name" value="List_Bact_rpt"/>
    <property type="match status" value="1"/>
</dbReference>
<dbReference type="PANTHER" id="PTHR45661:SF3">
    <property type="entry name" value="IG-LIKE DOMAIN-CONTAINING PROTEIN"/>
    <property type="match status" value="1"/>
</dbReference>
<dbReference type="InterPro" id="IPR026906">
    <property type="entry name" value="LRR_5"/>
</dbReference>
<keyword evidence="4" id="KW-1185">Reference proteome</keyword>
<protein>
    <submittedName>
        <fullName evidence="3">Leucine-rich repeat protein</fullName>
    </submittedName>
</protein>
<feature type="chain" id="PRO_5046269300" evidence="2">
    <location>
        <begin position="27"/>
        <end position="506"/>
    </location>
</feature>
<evidence type="ECO:0000313" key="4">
    <source>
        <dbReference type="Proteomes" id="UP001299409"/>
    </source>
</evidence>
<reference evidence="3 4" key="1">
    <citation type="submission" date="2021-10" db="EMBL/GenBank/DDBJ databases">
        <title>Collection of gut derived symbiotic bacterial strains cultured from healthy donors.</title>
        <authorList>
            <person name="Lin H."/>
            <person name="Littmann E."/>
            <person name="Claire K."/>
            <person name="Pamer E."/>
        </authorList>
    </citation>
    <scope>NUCLEOTIDE SEQUENCE [LARGE SCALE GENOMIC DNA]</scope>
    <source>
        <strain evidence="3 4">MSK.17.68</strain>
    </source>
</reference>
<dbReference type="InterPro" id="IPR032675">
    <property type="entry name" value="LRR_dom_sf"/>
</dbReference>
<feature type="signal peptide" evidence="2">
    <location>
        <begin position="1"/>
        <end position="26"/>
    </location>
</feature>
<organism evidence="3 4">
    <name type="scientific">Intestinibacter bartlettii</name>
    <dbReference type="NCBI Taxonomy" id="261299"/>
    <lineage>
        <taxon>Bacteria</taxon>
        <taxon>Bacillati</taxon>
        <taxon>Bacillota</taxon>
        <taxon>Clostridia</taxon>
        <taxon>Peptostreptococcales</taxon>
        <taxon>Peptostreptococcaceae</taxon>
        <taxon>Intestinibacter</taxon>
    </lineage>
</organism>
<evidence type="ECO:0000256" key="2">
    <source>
        <dbReference type="SAM" id="SignalP"/>
    </source>
</evidence>
<dbReference type="Pfam" id="PF13306">
    <property type="entry name" value="LRR_5"/>
    <property type="match status" value="1"/>
</dbReference>
<dbReference type="RefSeq" id="WP_226915288.1">
    <property type="nucleotide sequence ID" value="NZ_BAABXU010000001.1"/>
</dbReference>
<evidence type="ECO:0000256" key="1">
    <source>
        <dbReference type="ARBA" id="ARBA00004196"/>
    </source>
</evidence>
<dbReference type="Gene3D" id="3.80.10.10">
    <property type="entry name" value="Ribonuclease Inhibitor"/>
    <property type="match status" value="2"/>
</dbReference>
<comment type="caution">
    <text evidence="3">The sequence shown here is derived from an EMBL/GenBank/DDBJ whole genome shotgun (WGS) entry which is preliminary data.</text>
</comment>
<evidence type="ECO:0000313" key="3">
    <source>
        <dbReference type="EMBL" id="MCB5444637.1"/>
    </source>
</evidence>
<sequence length="506" mass="55248">MRKKIMSLVVSFLVITGISVPTMSYAVENLTTNEEKTVDKVSNDNKTVNENEGTEGLTIENGVVTGYTGTDTDVVIPEGVTEIGEKAFYGSNITSIKLPDSLVKIDAYGMAGCNTLKEVVVPKNVTELGKNAFANSYTLGSITLPEGLVSIGNYCFNSLPELKSLKIPSTVRSIGKNAFSTAGLKTIEIPEGITTLNDRTFYMNKSLESVKLPKSITSIGNYVFKGCTSLKTIEIPENVTSMGQEVFTNCTSIEKVTIYSKNIVLGEDIFNSANSDMVLCGYKGSTVETYATENSIKFEAIQDTQVAKVSFDADNGEDIVTKDVSEDGSLDYTPENPTKEGYTFVGWYKDTDDITTAYKNNSKYSQDTTYKAKYAHVSMLGAQGKLVVNDKSGIRFSTKLYNDGDEVIEKGTLIIPADLLSEGEALTLDTKKVAKSIGKVNYETNKEENSVTYLGTIINMPRSQFDRQMTASSYVKYKDKAGNEYTVYSPYTKGSISISQLIDVSK</sequence>
<dbReference type="PANTHER" id="PTHR45661">
    <property type="entry name" value="SURFACE ANTIGEN"/>
    <property type="match status" value="1"/>
</dbReference>
<dbReference type="InterPro" id="IPR053139">
    <property type="entry name" value="Surface_bspA-like"/>
</dbReference>
<comment type="subcellular location">
    <subcellularLocation>
        <location evidence="1">Cell envelope</location>
    </subcellularLocation>
</comment>
<dbReference type="InterPro" id="IPR042229">
    <property type="entry name" value="Listeria/Bacterioides_rpt_sf"/>
</dbReference>
<dbReference type="InterPro" id="IPR013378">
    <property type="entry name" value="InlB-like_B-rpt"/>
</dbReference>
<proteinExistence type="predicted"/>
<name>A0ABS8CUQ6_9FIRM</name>
<dbReference type="Proteomes" id="UP001299409">
    <property type="component" value="Unassembled WGS sequence"/>
</dbReference>
<keyword evidence="2" id="KW-0732">Signal</keyword>
<dbReference type="SUPFAM" id="SSF52058">
    <property type="entry name" value="L domain-like"/>
    <property type="match status" value="1"/>
</dbReference>
<dbReference type="EMBL" id="JAJBMB010000001">
    <property type="protein sequence ID" value="MCB5444637.1"/>
    <property type="molecule type" value="Genomic_DNA"/>
</dbReference>
<dbReference type="Pfam" id="PF09479">
    <property type="entry name" value="Flg_new"/>
    <property type="match status" value="1"/>
</dbReference>
<dbReference type="Gene3D" id="2.60.40.4270">
    <property type="entry name" value="Listeria-Bacteroides repeat domain"/>
    <property type="match status" value="1"/>
</dbReference>
<gene>
    <name evidence="3" type="ORF">LIP50_00315</name>
</gene>
<accession>A0ABS8CUQ6</accession>